<reference evidence="5" key="2">
    <citation type="submission" date="2025-08" db="UniProtKB">
        <authorList>
            <consortium name="Ensembl"/>
        </authorList>
    </citation>
    <scope>IDENTIFICATION</scope>
</reference>
<dbReference type="SUPFAM" id="SSF48371">
    <property type="entry name" value="ARM repeat"/>
    <property type="match status" value="1"/>
</dbReference>
<evidence type="ECO:0000313" key="6">
    <source>
        <dbReference type="Proteomes" id="UP000694397"/>
    </source>
</evidence>
<keyword evidence="1" id="KW-0009">Actin-binding</keyword>
<evidence type="ECO:0000313" key="5">
    <source>
        <dbReference type="Ensembl" id="ENSSFOP00015001000.2"/>
    </source>
</evidence>
<dbReference type="PROSITE" id="PS51444">
    <property type="entry name" value="FH2"/>
    <property type="match status" value="1"/>
</dbReference>
<keyword evidence="6" id="KW-1185">Reference proteome</keyword>
<sequence>AAREQKRSMVVLTCRVQYLDDSDPFAYENFPQPRKPLPYELDENVALSEQIAGVHRLLEPPLKLEDCTLQRTASGSYLDVELSLAEQRDDLEQLYEDIIVSKLYNSFFFVQIPGVCVEKLYNSHGPELRRSLFSLKQLFEDDKDLVPEFVNSEGLACFIKVGAEADHNYQNYILRALSQIMLFVDGMNGVINHNETVQWLYTLTGSLSRLVVKMALKLLIVFVEYTQSNALLLIQAVNTVDDKRGVGSWSYLIEILEERNLSDCELLIYTMSLINKTLAALPDQDSFYDVTDCLEEQGMESIMEKHMNNKETESELKQQFAIYENALKYEDGEVEEALPNIRKERRKVAQCAEEGRRSRRSVGQSPTEMLTLASSIFSPAFQSPNRSLDEMASPQVSEPSTPESAKAIDTFLSNLVATELEKRRKQPFPGPTPDEPKPQKEDFSPEPNTYSDPTEKSVTSLTPAGMVWLRPQCSIDAEMHSSNLEKTLMMPLSRDSQHTVDGLQPSSIILKIKDLDFSDLQEEEDIDVLDIDSFDSDMSPPPPMAGLGMGSPPPPPPPPLPCGDSALIKKKKTVKLFWKELKQSDSPSKSTFGHGTIWASLDKVAVDTAKLEHLFESKAKEIPLGRKGSEGKKPEIHILDPKRSNAINIGMTVLPPIHVIKSAIMNFDEFAINKEGIEKILTMVPTEEEKQKIQEAQLVNPDIPLGKAEQFLLTLSSISALNARLQLWSFKLNYDVLEKEIAEPLFDLKLGMTQLASNATFQRILATLLAVGNFLNNSNAKGFDLSYLEKVTEVKDTVHRQSLLHHICSFVVENYPDSSDVYSEIPAITRSAKIDFEQLSDNLIQLERKCKTSWNNLKVMAKHETKVLLRNRMTDFLKDCTERIIILKVVHRRIINRFHSFLLYLGQPSYSVRETKVTHFCKIIGEFSLEYRTTRERVLTHKRKREAFRERTKTRGKLITETEKFSNAVASEAHDSLQPASTSPEPRLAQEEHENMKNMLIASMNPSAPRHSRLGSTMASSMSTFKEDSSSDATDEIMDLLVKSVTQTPAERPSSPKTRKRSRVNRKSLRRTLKNGLSSEEMVQALSFSKQSEQV</sequence>
<feature type="domain" description="FH2" evidence="4">
    <location>
        <begin position="563"/>
        <end position="957"/>
    </location>
</feature>
<evidence type="ECO:0000256" key="1">
    <source>
        <dbReference type="ARBA" id="ARBA00023203"/>
    </source>
</evidence>
<proteinExistence type="predicted"/>
<evidence type="ECO:0000259" key="4">
    <source>
        <dbReference type="PROSITE" id="PS51444"/>
    </source>
</evidence>
<dbReference type="PANTHER" id="PTHR45920:SF2">
    <property type="entry name" value="FH1_FH2 DOMAIN-CONTAINING PROTEIN 1"/>
    <property type="match status" value="1"/>
</dbReference>
<dbReference type="PANTHER" id="PTHR45920">
    <property type="entry name" value="FORMIN HOMOLOGY 2 DOMAIN CONTAINING, ISOFORM I"/>
    <property type="match status" value="1"/>
</dbReference>
<dbReference type="InterPro" id="IPR041387">
    <property type="entry name" value="FHOD1_GBD_N"/>
</dbReference>
<dbReference type="Proteomes" id="UP000694397">
    <property type="component" value="Chromosome 7"/>
</dbReference>
<dbReference type="InterPro" id="IPR014768">
    <property type="entry name" value="GBD/FH3_dom"/>
</dbReference>
<dbReference type="InterPro" id="IPR042201">
    <property type="entry name" value="FH2_Formin_sf"/>
</dbReference>
<feature type="region of interest" description="Disordered" evidence="2">
    <location>
        <begin position="421"/>
        <end position="458"/>
    </location>
</feature>
<feature type="region of interest" description="Disordered" evidence="2">
    <location>
        <begin position="1006"/>
        <end position="1033"/>
    </location>
</feature>
<dbReference type="GeneTree" id="ENSGT00940000160212"/>
<dbReference type="Gene3D" id="1.20.58.2220">
    <property type="entry name" value="Formin, FH2 domain"/>
    <property type="match status" value="1"/>
</dbReference>
<accession>A0A8C9QN49</accession>
<dbReference type="Pfam" id="PF18382">
    <property type="entry name" value="Formin_GBD_N"/>
    <property type="match status" value="1"/>
</dbReference>
<feature type="region of interest" description="Disordered" evidence="2">
    <location>
        <begin position="963"/>
        <end position="989"/>
    </location>
</feature>
<protein>
    <submittedName>
        <fullName evidence="5">Formin homology 2 domain containing 1</fullName>
    </submittedName>
</protein>
<dbReference type="GO" id="GO:0051015">
    <property type="term" value="F:actin filament binding"/>
    <property type="evidence" value="ECO:0007669"/>
    <property type="project" value="TreeGrafter"/>
</dbReference>
<feature type="region of interest" description="Disordered" evidence="2">
    <location>
        <begin position="381"/>
        <end position="404"/>
    </location>
</feature>
<dbReference type="InterPro" id="IPR015425">
    <property type="entry name" value="FH2_Formin"/>
</dbReference>
<name>A0A8C9QN49_SCLFO</name>
<feature type="compositionally biased region" description="Basic residues" evidence="2">
    <location>
        <begin position="1057"/>
        <end position="1073"/>
    </location>
</feature>
<reference evidence="5 6" key="1">
    <citation type="submission" date="2019-04" db="EMBL/GenBank/DDBJ databases">
        <authorList>
            <consortium name="Wellcome Sanger Institute Data Sharing"/>
        </authorList>
    </citation>
    <scope>NUCLEOTIDE SEQUENCE [LARGE SCALE GENOMIC DNA]</scope>
</reference>
<dbReference type="Pfam" id="PF24959">
    <property type="entry name" value="FH3_FHOD1-3"/>
    <property type="match status" value="1"/>
</dbReference>
<dbReference type="GO" id="GO:0005737">
    <property type="term" value="C:cytoplasm"/>
    <property type="evidence" value="ECO:0007669"/>
    <property type="project" value="TreeGrafter"/>
</dbReference>
<feature type="compositionally biased region" description="Polar residues" evidence="2">
    <location>
        <begin position="1014"/>
        <end position="1024"/>
    </location>
</feature>
<feature type="compositionally biased region" description="Polar residues" evidence="2">
    <location>
        <begin position="446"/>
        <end position="458"/>
    </location>
</feature>
<gene>
    <name evidence="5" type="primary">FHOD1</name>
</gene>
<feature type="domain" description="GBD/FH3" evidence="3">
    <location>
        <begin position="49"/>
        <end position="423"/>
    </location>
</feature>
<evidence type="ECO:0000259" key="3">
    <source>
        <dbReference type="PROSITE" id="PS51232"/>
    </source>
</evidence>
<feature type="compositionally biased region" description="Basic and acidic residues" evidence="2">
    <location>
        <begin position="434"/>
        <end position="443"/>
    </location>
</feature>
<dbReference type="Pfam" id="PF02181">
    <property type="entry name" value="FH2"/>
    <property type="match status" value="1"/>
</dbReference>
<feature type="compositionally biased region" description="Polar residues" evidence="2">
    <location>
        <begin position="394"/>
        <end position="403"/>
    </location>
</feature>
<dbReference type="GO" id="GO:0005856">
    <property type="term" value="C:cytoskeleton"/>
    <property type="evidence" value="ECO:0007669"/>
    <property type="project" value="TreeGrafter"/>
</dbReference>
<evidence type="ECO:0000256" key="2">
    <source>
        <dbReference type="SAM" id="MobiDB-lite"/>
    </source>
</evidence>
<organism evidence="5 6">
    <name type="scientific">Scleropages formosus</name>
    <name type="common">Asian bonytongue</name>
    <name type="synonym">Osteoglossum formosum</name>
    <dbReference type="NCBI Taxonomy" id="113540"/>
    <lineage>
        <taxon>Eukaryota</taxon>
        <taxon>Metazoa</taxon>
        <taxon>Chordata</taxon>
        <taxon>Craniata</taxon>
        <taxon>Vertebrata</taxon>
        <taxon>Euteleostomi</taxon>
        <taxon>Actinopterygii</taxon>
        <taxon>Neopterygii</taxon>
        <taxon>Teleostei</taxon>
        <taxon>Osteoglossocephala</taxon>
        <taxon>Osteoglossomorpha</taxon>
        <taxon>Osteoglossiformes</taxon>
        <taxon>Osteoglossidae</taxon>
        <taxon>Scleropages</taxon>
    </lineage>
</organism>
<dbReference type="Ensembl" id="ENSSFOT00015001031.2">
    <property type="protein sequence ID" value="ENSSFOP00015001000.2"/>
    <property type="gene ID" value="ENSSFOG00015000712.2"/>
</dbReference>
<dbReference type="InterPro" id="IPR056771">
    <property type="entry name" value="FH3_FHOD1-3-like"/>
</dbReference>
<reference evidence="5" key="3">
    <citation type="submission" date="2025-09" db="UniProtKB">
        <authorList>
            <consortium name="Ensembl"/>
        </authorList>
    </citation>
    <scope>IDENTIFICATION</scope>
</reference>
<feature type="region of interest" description="Disordered" evidence="2">
    <location>
        <begin position="1045"/>
        <end position="1078"/>
    </location>
</feature>
<dbReference type="GO" id="GO:0030866">
    <property type="term" value="P:cortical actin cytoskeleton organization"/>
    <property type="evidence" value="ECO:0007669"/>
    <property type="project" value="TreeGrafter"/>
</dbReference>
<dbReference type="SUPFAM" id="SSF101447">
    <property type="entry name" value="Formin homology 2 domain (FH2 domain)"/>
    <property type="match status" value="1"/>
</dbReference>
<dbReference type="Gene3D" id="1.25.10.10">
    <property type="entry name" value="Leucine-rich Repeat Variant"/>
    <property type="match status" value="1"/>
</dbReference>
<dbReference type="AlphaFoldDB" id="A0A8C9QN49"/>
<dbReference type="InterPro" id="IPR016024">
    <property type="entry name" value="ARM-type_fold"/>
</dbReference>
<dbReference type="InterPro" id="IPR011989">
    <property type="entry name" value="ARM-like"/>
</dbReference>
<dbReference type="OrthoDB" id="9806920at2759"/>
<dbReference type="SMART" id="SM00498">
    <property type="entry name" value="FH2"/>
    <property type="match status" value="1"/>
</dbReference>
<dbReference type="FunFam" id="1.25.10.10:FF:000056">
    <property type="entry name" value="FH1/FH2 domain-containing protein 3 isoform X1"/>
    <property type="match status" value="1"/>
</dbReference>
<dbReference type="PROSITE" id="PS51232">
    <property type="entry name" value="GBD_FH3"/>
    <property type="match status" value="1"/>
</dbReference>